<dbReference type="InterPro" id="IPR000531">
    <property type="entry name" value="Beta-barrel_TonB"/>
</dbReference>
<feature type="chain" id="PRO_5016839494" evidence="10">
    <location>
        <begin position="32"/>
        <end position="881"/>
    </location>
</feature>
<dbReference type="SUPFAM" id="SSF56935">
    <property type="entry name" value="Porins"/>
    <property type="match status" value="1"/>
</dbReference>
<dbReference type="OrthoDB" id="6276154at2"/>
<dbReference type="Gene3D" id="2.170.130.10">
    <property type="entry name" value="TonB-dependent receptor, plug domain"/>
    <property type="match status" value="1"/>
</dbReference>
<evidence type="ECO:0000256" key="10">
    <source>
        <dbReference type="SAM" id="SignalP"/>
    </source>
</evidence>
<dbReference type="PANTHER" id="PTHR47234">
    <property type="match status" value="1"/>
</dbReference>
<keyword evidence="7 8" id="KW-0998">Cell outer membrane</keyword>
<dbReference type="Proteomes" id="UP000253940">
    <property type="component" value="Chromosome"/>
</dbReference>
<dbReference type="Gene3D" id="2.40.170.20">
    <property type="entry name" value="TonB-dependent receptor, beta-barrel domain"/>
    <property type="match status" value="1"/>
</dbReference>
<keyword evidence="10" id="KW-0732">Signal</keyword>
<keyword evidence="2 8" id="KW-0813">Transport</keyword>
<dbReference type="InterPro" id="IPR036942">
    <property type="entry name" value="Beta-barrel_TonB_sf"/>
</dbReference>
<feature type="domain" description="TonB-dependent receptor plug" evidence="12">
    <location>
        <begin position="51"/>
        <end position="163"/>
    </location>
</feature>
<keyword evidence="13" id="KW-0675">Receptor</keyword>
<keyword evidence="6 8" id="KW-0472">Membrane</keyword>
<evidence type="ECO:0000256" key="8">
    <source>
        <dbReference type="PROSITE-ProRule" id="PRU01360"/>
    </source>
</evidence>
<evidence type="ECO:0000259" key="11">
    <source>
        <dbReference type="Pfam" id="PF00593"/>
    </source>
</evidence>
<dbReference type="AlphaFoldDB" id="A0A345P9G6"/>
<proteinExistence type="inferred from homology"/>
<keyword evidence="14" id="KW-1185">Reference proteome</keyword>
<accession>A0A345P9G6</accession>
<evidence type="ECO:0000256" key="5">
    <source>
        <dbReference type="ARBA" id="ARBA00023077"/>
    </source>
</evidence>
<feature type="domain" description="TonB-dependent receptor-like beta-barrel" evidence="11">
    <location>
        <begin position="364"/>
        <end position="842"/>
    </location>
</feature>
<evidence type="ECO:0000259" key="12">
    <source>
        <dbReference type="Pfam" id="PF07715"/>
    </source>
</evidence>
<dbReference type="InterPro" id="IPR012910">
    <property type="entry name" value="Plug_dom"/>
</dbReference>
<keyword evidence="5 9" id="KW-0798">TonB box</keyword>
<dbReference type="KEGG" id="mbah:HYN46_14415"/>
<evidence type="ECO:0000256" key="1">
    <source>
        <dbReference type="ARBA" id="ARBA00004571"/>
    </source>
</evidence>
<evidence type="ECO:0000256" key="4">
    <source>
        <dbReference type="ARBA" id="ARBA00022692"/>
    </source>
</evidence>
<evidence type="ECO:0000313" key="14">
    <source>
        <dbReference type="Proteomes" id="UP000253940"/>
    </source>
</evidence>
<evidence type="ECO:0000313" key="13">
    <source>
        <dbReference type="EMBL" id="AXI03925.1"/>
    </source>
</evidence>
<keyword evidence="4 8" id="KW-0812">Transmembrane</keyword>
<dbReference type="RefSeq" id="WP_114900033.1">
    <property type="nucleotide sequence ID" value="NZ_CP031222.1"/>
</dbReference>
<evidence type="ECO:0000256" key="3">
    <source>
        <dbReference type="ARBA" id="ARBA00022452"/>
    </source>
</evidence>
<evidence type="ECO:0000256" key="2">
    <source>
        <dbReference type="ARBA" id="ARBA00022448"/>
    </source>
</evidence>
<gene>
    <name evidence="13" type="ORF">HYN46_14415</name>
</gene>
<dbReference type="PANTHER" id="PTHR47234:SF2">
    <property type="entry name" value="TONB-DEPENDENT RECEPTOR"/>
    <property type="match status" value="1"/>
</dbReference>
<dbReference type="GO" id="GO:0009279">
    <property type="term" value="C:cell outer membrane"/>
    <property type="evidence" value="ECO:0007669"/>
    <property type="project" value="UniProtKB-SubCell"/>
</dbReference>
<protein>
    <submittedName>
        <fullName evidence="13">TonB-dependent receptor</fullName>
    </submittedName>
</protein>
<evidence type="ECO:0000256" key="9">
    <source>
        <dbReference type="RuleBase" id="RU003357"/>
    </source>
</evidence>
<dbReference type="Pfam" id="PF00593">
    <property type="entry name" value="TonB_dep_Rec_b-barrel"/>
    <property type="match status" value="1"/>
</dbReference>
<dbReference type="PROSITE" id="PS52016">
    <property type="entry name" value="TONB_DEPENDENT_REC_3"/>
    <property type="match status" value="1"/>
</dbReference>
<dbReference type="InterPro" id="IPR037066">
    <property type="entry name" value="Plug_dom_sf"/>
</dbReference>
<evidence type="ECO:0000256" key="6">
    <source>
        <dbReference type="ARBA" id="ARBA00023136"/>
    </source>
</evidence>
<reference evidence="13 14" key="1">
    <citation type="submission" date="2018-07" db="EMBL/GenBank/DDBJ databases">
        <title>Genome sequencing of Moraxellaceae gen. HYN0046.</title>
        <authorList>
            <person name="Kim M."/>
            <person name="Yi H."/>
        </authorList>
    </citation>
    <scope>NUCLEOTIDE SEQUENCE [LARGE SCALE GENOMIC DNA]</scope>
    <source>
        <strain evidence="13 14">HYN0046</strain>
    </source>
</reference>
<name>A0A345P9G6_9GAMM</name>
<comment type="subcellular location">
    <subcellularLocation>
        <location evidence="1 8">Cell outer membrane</location>
        <topology evidence="1 8">Multi-pass membrane protein</topology>
    </subcellularLocation>
</comment>
<keyword evidence="3 8" id="KW-1134">Transmembrane beta strand</keyword>
<organism evidence="13 14">
    <name type="scientific">Aquirhabdus parva</name>
    <dbReference type="NCBI Taxonomy" id="2283318"/>
    <lineage>
        <taxon>Bacteria</taxon>
        <taxon>Pseudomonadati</taxon>
        <taxon>Pseudomonadota</taxon>
        <taxon>Gammaproteobacteria</taxon>
        <taxon>Moraxellales</taxon>
        <taxon>Moraxellaceae</taxon>
        <taxon>Aquirhabdus</taxon>
    </lineage>
</organism>
<sequence>MKQNRLSQSLRVIFTGSVSVGLGLMAAHAYAEDAVQRVEVTGSSIKGVAAQSTSPITVIKTADLAKLGITTASEALSSISAVQTQITVASNVGGTGGVGAAADMRGLGSSHTLVLLNGRRMPTSPNDGAAVDLNIIPLDALDRIEVLKDGASAIYGADAVAGVINFITKRSYQGLIGSVEGSDPTHSGGGSSTHFNLTGGHGDLDSDGYNVFGVVDFQQQQPLSAIDRSFTSQGGIRPDLGLDSTSGNSFPANVTSKVPKVYANPFGDTCKPPFSNPTGDGTCRYNYPALANIVPQSKQFSFLGKGTLKLDENNKLGVEYIHAQSEVGNTSAADISWAGTTINASSKYYPGNGITPGIDGVTGQPLAVNFRTVDAGVRQDESYNVADRLLFTADGTQYGWDYDGGIALNRSTAKSRVVAGYLNSDLIQQAVENGTLNPFGPQAAGDPDVYAASGLKGTFINAKSTSVGADFKISREIFQLPAGGVGFALGTSYRHEKMSFDYNRDITAVSNGLSLQDANGREGSRDISAVFTELHVPILKTLEAQFAVRYDRYSDVGGSTNPKVSFRWEPMKEVMFRTSYSTGFRAPSLYELHSENTRGLTAGKYSDPVLCPGGVVAPNGVASRDCKQQLYQLTGGNTDLKPETSRSYGFGTVIQPVKDVTVSIDYFNVLLKHQVDTLSEADIFNDYEKYSGLYVRNPDGSLNYVTNTNFNLGNSRTSGVDFSFDWRLPETPVGRFNLSLDGTLVQSYKYQTEENGPYEQRAGVYAGTNPISRWRHTAGLNWKNGDWSAVLQQTFQTGYKDQNLTGTDGADDRSVGSYMRYNLSGTYSGFKNATLTLGVKNLFNKNPPATNQQDQLQVGYDPRYTDPLGRVIFLRGTYKFM</sequence>
<dbReference type="InterPro" id="IPR039426">
    <property type="entry name" value="TonB-dep_rcpt-like"/>
</dbReference>
<evidence type="ECO:0000256" key="7">
    <source>
        <dbReference type="ARBA" id="ARBA00023237"/>
    </source>
</evidence>
<comment type="similarity">
    <text evidence="8 9">Belongs to the TonB-dependent receptor family.</text>
</comment>
<dbReference type="EMBL" id="CP031222">
    <property type="protein sequence ID" value="AXI03925.1"/>
    <property type="molecule type" value="Genomic_DNA"/>
</dbReference>
<feature type="signal peptide" evidence="10">
    <location>
        <begin position="1"/>
        <end position="31"/>
    </location>
</feature>
<dbReference type="CDD" id="cd01347">
    <property type="entry name" value="ligand_gated_channel"/>
    <property type="match status" value="1"/>
</dbReference>
<dbReference type="Pfam" id="PF07715">
    <property type="entry name" value="Plug"/>
    <property type="match status" value="1"/>
</dbReference>